<keyword evidence="5 6" id="KW-0472">Membrane</keyword>
<evidence type="ECO:0000256" key="1">
    <source>
        <dbReference type="ARBA" id="ARBA00004141"/>
    </source>
</evidence>
<feature type="transmembrane region" description="Helical" evidence="6">
    <location>
        <begin position="127"/>
        <end position="146"/>
    </location>
</feature>
<dbReference type="Pfam" id="PF00375">
    <property type="entry name" value="SDF"/>
    <property type="match status" value="1"/>
</dbReference>
<comment type="subcellular location">
    <subcellularLocation>
        <location evidence="1">Membrane</location>
        <topology evidence="1">Multi-pass membrane protein</topology>
    </subcellularLocation>
</comment>
<gene>
    <name evidence="7" type="ORF">JOD41_000271</name>
</gene>
<evidence type="ECO:0000256" key="5">
    <source>
        <dbReference type="ARBA" id="ARBA00023136"/>
    </source>
</evidence>
<accession>A0ABS2MHS7</accession>
<keyword evidence="3 6" id="KW-0812">Transmembrane</keyword>
<feature type="transmembrane region" description="Helical" evidence="6">
    <location>
        <begin position="236"/>
        <end position="257"/>
    </location>
</feature>
<feature type="transmembrane region" description="Helical" evidence="6">
    <location>
        <begin position="311"/>
        <end position="344"/>
    </location>
</feature>
<reference evidence="7 8" key="1">
    <citation type="submission" date="2021-01" db="EMBL/GenBank/DDBJ databases">
        <title>Genomic Encyclopedia of Type Strains, Phase IV (KMG-IV): sequencing the most valuable type-strain genomes for metagenomic binning, comparative biology and taxonomic classification.</title>
        <authorList>
            <person name="Goeker M."/>
        </authorList>
    </citation>
    <scope>NUCLEOTIDE SEQUENCE [LARGE SCALE GENOMIC DNA]</scope>
    <source>
        <strain evidence="7 8">DSM 21461</strain>
    </source>
</reference>
<feature type="transmembrane region" description="Helical" evidence="6">
    <location>
        <begin position="198"/>
        <end position="224"/>
    </location>
</feature>
<dbReference type="InterPro" id="IPR001991">
    <property type="entry name" value="Na-dicarboxylate_symporter"/>
</dbReference>
<comment type="caution">
    <text evidence="7">The sequence shown here is derived from an EMBL/GenBank/DDBJ whole genome shotgun (WGS) entry which is preliminary data.</text>
</comment>
<dbReference type="Proteomes" id="UP000720595">
    <property type="component" value="Unassembled WGS sequence"/>
</dbReference>
<organism evidence="7 8">
    <name type="scientific">Peptoniphilus gorbachii</name>
    <dbReference type="NCBI Taxonomy" id="411567"/>
    <lineage>
        <taxon>Bacteria</taxon>
        <taxon>Bacillati</taxon>
        <taxon>Bacillota</taxon>
        <taxon>Tissierellia</taxon>
        <taxon>Tissierellales</taxon>
        <taxon>Peptoniphilaceae</taxon>
        <taxon>Peptoniphilus</taxon>
    </lineage>
</organism>
<evidence type="ECO:0000256" key="4">
    <source>
        <dbReference type="ARBA" id="ARBA00022989"/>
    </source>
</evidence>
<name>A0ABS2MHS7_9FIRM</name>
<dbReference type="EMBL" id="JAFBDH010000001">
    <property type="protein sequence ID" value="MBM7549556.1"/>
    <property type="molecule type" value="Genomic_DNA"/>
</dbReference>
<dbReference type="PANTHER" id="PTHR42865">
    <property type="entry name" value="PROTON/GLUTAMATE-ASPARTATE SYMPORTER"/>
    <property type="match status" value="1"/>
</dbReference>
<keyword evidence="8" id="KW-1185">Reference proteome</keyword>
<proteinExistence type="predicted"/>
<evidence type="ECO:0000256" key="2">
    <source>
        <dbReference type="ARBA" id="ARBA00022448"/>
    </source>
</evidence>
<feature type="transmembrane region" description="Helical" evidence="6">
    <location>
        <begin position="6"/>
        <end position="25"/>
    </location>
</feature>
<keyword evidence="2" id="KW-0813">Transport</keyword>
<evidence type="ECO:0000313" key="8">
    <source>
        <dbReference type="Proteomes" id="UP000720595"/>
    </source>
</evidence>
<dbReference type="PANTHER" id="PTHR42865:SF10">
    <property type="entry name" value="SODIUM:DICARBOXYLATE SYMPORTER FAMILY PROTEIN"/>
    <property type="match status" value="1"/>
</dbReference>
<evidence type="ECO:0000256" key="6">
    <source>
        <dbReference type="SAM" id="Phobius"/>
    </source>
</evidence>
<feature type="transmembrane region" description="Helical" evidence="6">
    <location>
        <begin position="46"/>
        <end position="67"/>
    </location>
</feature>
<dbReference type="PRINTS" id="PR00173">
    <property type="entry name" value="EDTRNSPORT"/>
</dbReference>
<dbReference type="Gene3D" id="1.10.3860.10">
    <property type="entry name" value="Sodium:dicarboxylate symporter"/>
    <property type="match status" value="1"/>
</dbReference>
<feature type="transmembrane region" description="Helical" evidence="6">
    <location>
        <begin position="166"/>
        <end position="186"/>
    </location>
</feature>
<evidence type="ECO:0000313" key="7">
    <source>
        <dbReference type="EMBL" id="MBM7549556.1"/>
    </source>
</evidence>
<evidence type="ECO:0000256" key="3">
    <source>
        <dbReference type="ARBA" id="ARBA00022692"/>
    </source>
</evidence>
<protein>
    <submittedName>
        <fullName evidence="7">Na+/H+-dicarboxylate symporter</fullName>
    </submittedName>
</protein>
<dbReference type="RefSeq" id="WP_205051265.1">
    <property type="nucleotide sequence ID" value="NZ_JAFBDH010000001.1"/>
</dbReference>
<feature type="transmembrane region" description="Helical" evidence="6">
    <location>
        <begin position="73"/>
        <end position="95"/>
    </location>
</feature>
<sequence length="395" mass="42234">MKKNSFFNSLVFKLILGIIIGIFVGRISNESAIIVINTIKRVIGDLIGYIVPLIILGFITPAIVSLKESAGKILSVTLVICYLSSVGAATMSFLAGRAIIPRLNIASNVGAGNVIPESIFKLSIDPIMPVMTALVTSILFGIAVIVTKSEHWENLLLELNKIILSIVNNFVIKILPVYIATTFAVLSYEGAIISELPVFLKIILIVILGHFIWMTLMYSLAGAISKTNPKEVFKHYLPAYLTAVGTMSSAATLPVALECARKSDTLDPKIRDFAIPLCSNTHLCGSVLTEVFFVMTVSQILNGKLPETSNMIVFIVLLGIFAIAAPGVPGGTVVASLGLITSVLGFNDTGTALMLSIFALQDSFGTACNVTSDGAIALMVTGIFKKVPARERIKK</sequence>
<dbReference type="InterPro" id="IPR036458">
    <property type="entry name" value="Na:dicarbo_symporter_sf"/>
</dbReference>
<keyword evidence="4 6" id="KW-1133">Transmembrane helix</keyword>
<dbReference type="SUPFAM" id="SSF118215">
    <property type="entry name" value="Proton glutamate symport protein"/>
    <property type="match status" value="1"/>
</dbReference>